<dbReference type="EMBL" id="OC317076">
    <property type="protein sequence ID" value="CAD7394836.1"/>
    <property type="molecule type" value="Genomic_DNA"/>
</dbReference>
<evidence type="ECO:0000313" key="2">
    <source>
        <dbReference type="EMBL" id="CAD7394836.1"/>
    </source>
</evidence>
<organism evidence="2">
    <name type="scientific">Timema cristinae</name>
    <name type="common">Walking stick</name>
    <dbReference type="NCBI Taxonomy" id="61476"/>
    <lineage>
        <taxon>Eukaryota</taxon>
        <taxon>Metazoa</taxon>
        <taxon>Ecdysozoa</taxon>
        <taxon>Arthropoda</taxon>
        <taxon>Hexapoda</taxon>
        <taxon>Insecta</taxon>
        <taxon>Pterygota</taxon>
        <taxon>Neoptera</taxon>
        <taxon>Polyneoptera</taxon>
        <taxon>Phasmatodea</taxon>
        <taxon>Timematodea</taxon>
        <taxon>Timematoidea</taxon>
        <taxon>Timematidae</taxon>
        <taxon>Timema</taxon>
    </lineage>
</organism>
<feature type="region of interest" description="Disordered" evidence="1">
    <location>
        <begin position="97"/>
        <end position="116"/>
    </location>
</feature>
<gene>
    <name evidence="2" type="ORF">TCEB3V08_LOCUS2740</name>
</gene>
<proteinExistence type="predicted"/>
<accession>A0A7R9GR92</accession>
<sequence length="227" mass="25909">MIVPSYSEVFNRGSVNAAHDKVNELLEPSANLREKHGFEWSLEELQKKQEEDPVVKHAVQWCKAEEQPPRDIIVLKLYQALDTEGENKEVPKVVGEPEKWEEEKAPANQLSREGQNTHPLQQEHLQVKLVPAGLREQLQQTRILIAWFLALPEKHREEVIKYRFSWGVLFSAGPPAYCLGRYLQSEAGQVSLPSPPFPTPTHHPRSFSPAPPNFKCPYHGPMKRCLG</sequence>
<protein>
    <submittedName>
        <fullName evidence="2">Uncharacterized protein</fullName>
    </submittedName>
</protein>
<dbReference type="AlphaFoldDB" id="A0A7R9GR92"/>
<reference evidence="2" key="1">
    <citation type="submission" date="2020-11" db="EMBL/GenBank/DDBJ databases">
        <authorList>
            <person name="Tran Van P."/>
        </authorList>
    </citation>
    <scope>NUCLEOTIDE SEQUENCE</scope>
</reference>
<name>A0A7R9GR92_TIMCR</name>
<evidence type="ECO:0000256" key="1">
    <source>
        <dbReference type="SAM" id="MobiDB-lite"/>
    </source>
</evidence>